<dbReference type="PROSITE" id="PS50853">
    <property type="entry name" value="FN3"/>
    <property type="match status" value="1"/>
</dbReference>
<proteinExistence type="inferred from homology"/>
<dbReference type="GO" id="GO:0005525">
    <property type="term" value="F:GTP binding"/>
    <property type="evidence" value="ECO:0007669"/>
    <property type="project" value="InterPro"/>
</dbReference>
<evidence type="ECO:0000313" key="7">
    <source>
        <dbReference type="Proteomes" id="UP001346869"/>
    </source>
</evidence>
<feature type="region of interest" description="Disordered" evidence="3">
    <location>
        <begin position="1"/>
        <end position="274"/>
    </location>
</feature>
<evidence type="ECO:0000256" key="1">
    <source>
        <dbReference type="ARBA" id="ARBA00006828"/>
    </source>
</evidence>
<reference evidence="6 7" key="2">
    <citation type="journal article" date="2023" name="Mol. Biol. Evol.">
        <title>Genomics of Secondarily Temperate Adaptation in the Only Non-Antarctic Icefish.</title>
        <authorList>
            <person name="Rivera-Colon A.G."/>
            <person name="Rayamajhi N."/>
            <person name="Minhas B.F."/>
            <person name="Madrigal G."/>
            <person name="Bilyk K.T."/>
            <person name="Yoon V."/>
            <person name="Hune M."/>
            <person name="Gregory S."/>
            <person name="Cheng C.H.C."/>
            <person name="Catchen J.M."/>
        </authorList>
    </citation>
    <scope>NUCLEOTIDE SEQUENCE [LARGE SCALE GENOMIC DNA]</scope>
    <source>
        <strain evidence="6">JMC-PN-2008</strain>
    </source>
</reference>
<dbReference type="InterPro" id="IPR027417">
    <property type="entry name" value="P-loop_NTPase"/>
</dbReference>
<reference evidence="6 7" key="1">
    <citation type="journal article" date="2023" name="Genes (Basel)">
        <title>Chromosome-Level Genome Assembly and Circadian Gene Repertoire of the Patagonia Blennie Eleginops maclovinus-The Closest Ancestral Proxy of Antarctic Cryonotothenioids.</title>
        <authorList>
            <person name="Cheng C.C."/>
            <person name="Rivera-Colon A.G."/>
            <person name="Minhas B.F."/>
            <person name="Wilson L."/>
            <person name="Rayamajhi N."/>
            <person name="Vargas-Chacoff L."/>
            <person name="Catchen J.M."/>
        </authorList>
    </citation>
    <scope>NUCLEOTIDE SEQUENCE [LARGE SCALE GENOMIC DNA]</scope>
    <source>
        <strain evidence="6">JMC-PN-2008</strain>
    </source>
</reference>
<dbReference type="Pfam" id="PF25683">
    <property type="entry name" value="URGCP_GTPase"/>
    <property type="match status" value="1"/>
</dbReference>
<feature type="compositionally biased region" description="Polar residues" evidence="3">
    <location>
        <begin position="248"/>
        <end position="263"/>
    </location>
</feature>
<evidence type="ECO:0000256" key="3">
    <source>
        <dbReference type="SAM" id="MobiDB-lite"/>
    </source>
</evidence>
<evidence type="ECO:0000259" key="5">
    <source>
        <dbReference type="PROSITE" id="PS51717"/>
    </source>
</evidence>
<dbReference type="EMBL" id="JAUZQC010000009">
    <property type="protein sequence ID" value="KAK5866383.1"/>
    <property type="molecule type" value="Genomic_DNA"/>
</dbReference>
<dbReference type="PROSITE" id="PS51717">
    <property type="entry name" value="G_VLIG"/>
    <property type="match status" value="1"/>
</dbReference>
<feature type="compositionally biased region" description="Polar residues" evidence="3">
    <location>
        <begin position="188"/>
        <end position="204"/>
    </location>
</feature>
<evidence type="ECO:0008006" key="8">
    <source>
        <dbReference type="Google" id="ProtNLM"/>
    </source>
</evidence>
<feature type="compositionally biased region" description="Basic and acidic residues" evidence="3">
    <location>
        <begin position="237"/>
        <end position="246"/>
    </location>
</feature>
<feature type="compositionally biased region" description="Basic and acidic residues" evidence="3">
    <location>
        <begin position="1"/>
        <end position="11"/>
    </location>
</feature>
<keyword evidence="2" id="KW-0175">Coiled coil</keyword>
<organism evidence="6 7">
    <name type="scientific">Eleginops maclovinus</name>
    <name type="common">Patagonian blennie</name>
    <name type="synonym">Eleginus maclovinus</name>
    <dbReference type="NCBI Taxonomy" id="56733"/>
    <lineage>
        <taxon>Eukaryota</taxon>
        <taxon>Metazoa</taxon>
        <taxon>Chordata</taxon>
        <taxon>Craniata</taxon>
        <taxon>Vertebrata</taxon>
        <taxon>Euteleostomi</taxon>
        <taxon>Actinopterygii</taxon>
        <taxon>Neopterygii</taxon>
        <taxon>Teleostei</taxon>
        <taxon>Neoteleostei</taxon>
        <taxon>Acanthomorphata</taxon>
        <taxon>Eupercaria</taxon>
        <taxon>Perciformes</taxon>
        <taxon>Notothenioidei</taxon>
        <taxon>Eleginopidae</taxon>
        <taxon>Eleginops</taxon>
    </lineage>
</organism>
<dbReference type="CDD" id="cd00063">
    <property type="entry name" value="FN3"/>
    <property type="match status" value="2"/>
</dbReference>
<dbReference type="SMART" id="SM00060">
    <property type="entry name" value="FN3"/>
    <property type="match status" value="2"/>
</dbReference>
<feature type="domain" description="Fibronectin type-III" evidence="4">
    <location>
        <begin position="521"/>
        <end position="616"/>
    </location>
</feature>
<comment type="caution">
    <text evidence="6">The sequence shown here is derived from an EMBL/GenBank/DDBJ whole genome shotgun (WGS) entry which is preliminary data.</text>
</comment>
<dbReference type="InterPro" id="IPR030383">
    <property type="entry name" value="G_VLIG_dom"/>
</dbReference>
<feature type="compositionally biased region" description="Polar residues" evidence="3">
    <location>
        <begin position="70"/>
        <end position="86"/>
    </location>
</feature>
<dbReference type="InterPro" id="IPR013783">
    <property type="entry name" value="Ig-like_fold"/>
</dbReference>
<dbReference type="PANTHER" id="PTHR14819">
    <property type="entry name" value="GTP-BINDING"/>
    <property type="match status" value="1"/>
</dbReference>
<dbReference type="Gene3D" id="2.60.40.10">
    <property type="entry name" value="Immunoglobulins"/>
    <property type="match status" value="2"/>
</dbReference>
<feature type="compositionally biased region" description="Basic and acidic residues" evidence="3">
    <location>
        <begin position="383"/>
        <end position="392"/>
    </location>
</feature>
<keyword evidence="7" id="KW-1185">Reference proteome</keyword>
<dbReference type="PANTHER" id="PTHR14819:SF9">
    <property type="entry name" value="UP-REGULATOR OF CELL PROLIFERATION-LIKE"/>
    <property type="match status" value="1"/>
</dbReference>
<evidence type="ECO:0000256" key="2">
    <source>
        <dbReference type="SAM" id="Coils"/>
    </source>
</evidence>
<feature type="coiled-coil region" evidence="2">
    <location>
        <begin position="1164"/>
        <end position="1198"/>
    </location>
</feature>
<dbReference type="InterPro" id="IPR057365">
    <property type="entry name" value="URGCP"/>
</dbReference>
<feature type="domain" description="VLIG-type G" evidence="5">
    <location>
        <begin position="1309"/>
        <end position="1429"/>
    </location>
</feature>
<feature type="region of interest" description="Disordered" evidence="3">
    <location>
        <begin position="451"/>
        <end position="472"/>
    </location>
</feature>
<feature type="compositionally biased region" description="Polar residues" evidence="3">
    <location>
        <begin position="322"/>
        <end position="350"/>
    </location>
</feature>
<feature type="region of interest" description="Disordered" evidence="3">
    <location>
        <begin position="493"/>
        <end position="525"/>
    </location>
</feature>
<feature type="compositionally biased region" description="Polar residues" evidence="3">
    <location>
        <begin position="130"/>
        <end position="145"/>
    </location>
</feature>
<evidence type="ECO:0000259" key="4">
    <source>
        <dbReference type="PROSITE" id="PS50853"/>
    </source>
</evidence>
<name>A0AAN8ANE0_ELEMC</name>
<accession>A0AAN8ANE0</accession>
<feature type="region of interest" description="Disordered" evidence="3">
    <location>
        <begin position="288"/>
        <end position="359"/>
    </location>
</feature>
<protein>
    <recommendedName>
        <fullName evidence="8">Up-regulator of cell proliferation</fullName>
    </recommendedName>
</protein>
<dbReference type="Pfam" id="PF25496">
    <property type="entry name" value="URGCP"/>
    <property type="match status" value="1"/>
</dbReference>
<sequence>MASSKKDEARSKTQQSKPSGSVSQCSEWSMDGQPTFKEGTVKGLQSVYHNKELSGVSAHSKYQKNEGKRSNTPQSMPSGSVSQCSEWSMDGQPTFKEGTVKDLQSVFNKKELSGVSADSKYKKGEGKRSNAPQSMPSGSVSQCSEWSMDGQPTFKEGTVKGLQSVYHNKELSGVSAHSKYQKDEGKRSNTPQSMPSGSVSQCSEWSMDGQPTFKEGTVKDLQSVFNKKELSGVSADSKYKMGEGKRSNAPQSMPSGSVSQCSEWSMDGQPTFKEGTVKGLQSVYHNKELSGVSADSKYQKDEGKRSGTAPSKPNATVRKSYDQSIEGNPASKQSKTPQSMPSGAVSQCSEWSMDGQPTFKEGTVKGLQSVFHEKELSGVSADSKCKKDEGKRSGQKYQLPKHVEALQTHTLINLCEKLDGNSYLHSKTSDVLYRSAQMQICYNAMISGGKERRDSRLSETAVPSPPHPTAKEHLNATAGSLKWSQGEEMQAIQTEEYSDSDSETEYITNDRSSEPETVVPPPGKITFSDVKPNSLVLSWGVPKGLKGPKNFKVKCNKGEWIHGRELKGYYGIKGAHKVEINDLELGQRYIFSVATEDEDGNLSEWVEDFVFTAVPAPRLLTKKHSEANAVTLKWTKGEYMEGIKHQFLITLRSQGIESLVIQTKECFKTISNLEPETLYTIDVATILMDRCSEPVCTTILTGSCFRKVLSNMGFEEHYEKKLTLSAVLEINQHDASENKRESSKSYLEAFLQKLMMFNANARSVKCVSKDVDTDKRNDINPLDLITALFLCSDGFLQQDMVVKMALCQFAVPLLMPNHDTRKITMMLWSMREIVRTFSPSKRALRNLSCEERIVLTDIPLVSFVRLGRTILSKSQVLNKLLSNTKECYDVFYNRNMECGDVPRKISEGLVEVTWYLPCGKKNTDKFTEPLAVANLRGDIRDFDKQFSFLCQTSAAVYIFCDESETDYFKDMEGMDVEARLLLISSIEGKNFTLNTMTIKPSLKTTAVSQRKNTESELVKALQESISKLLGNCPIKVSLANLADTARHFDILVDEDMDECQDAGKNEDNIFQHISNTSSFKEKQLPSQGPIWKRISMLETEYWRLRNAGHQNTEDYRKSLKTQEKDLKMKQQRLEISAAMHSFLHGVTSEVQRNYFLKWLEMDLDNLSRNQLSDLKDRYEELREKCPKDTEKIAEMDQQISACSLRLEHFFRECGQLFECANHLPEFSSQRTTLEQLPAICAQMLLDGFPLELVDGDSANIPMKWITEVLRELHKSMHSNSKLKVITIIGAENSGKSTLLNTMFGVKFALKNVGKKPLCHFVHTNMSESPAVERKKRGKELVKQLNEVIRKDTRMRKAKITKCSDVMEFDPETFSWYIPPVWNGTPPMAPFSVDYSETAHTLKKRLIEDLKKCQGRGDLMQFISNIDRFWKGL</sequence>
<dbReference type="Gene3D" id="3.40.50.300">
    <property type="entry name" value="P-loop containing nucleotide triphosphate hydrolases"/>
    <property type="match status" value="1"/>
</dbReference>
<feature type="region of interest" description="Disordered" evidence="3">
    <location>
        <begin position="378"/>
        <end position="397"/>
    </location>
</feature>
<dbReference type="Proteomes" id="UP001346869">
    <property type="component" value="Unassembled WGS sequence"/>
</dbReference>
<dbReference type="InterPro" id="IPR036116">
    <property type="entry name" value="FN3_sf"/>
</dbReference>
<gene>
    <name evidence="6" type="ORF">PBY51_020579</name>
</gene>
<dbReference type="InterPro" id="IPR052986">
    <property type="entry name" value="VLIG_GTPase"/>
</dbReference>
<dbReference type="Pfam" id="PF00041">
    <property type="entry name" value="fn3"/>
    <property type="match status" value="1"/>
</dbReference>
<feature type="compositionally biased region" description="Basic and acidic residues" evidence="3">
    <location>
        <begin position="119"/>
        <end position="128"/>
    </location>
</feature>
<dbReference type="InterPro" id="IPR003961">
    <property type="entry name" value="FN3_dom"/>
</dbReference>
<dbReference type="SUPFAM" id="SSF49265">
    <property type="entry name" value="Fibronectin type III"/>
    <property type="match status" value="1"/>
</dbReference>
<dbReference type="SUPFAM" id="SSF52540">
    <property type="entry name" value="P-loop containing nucleoside triphosphate hydrolases"/>
    <property type="match status" value="1"/>
</dbReference>
<comment type="similarity">
    <text evidence="1">Belongs to the TRAFAC class dynamin-like GTPase superfamily. Very large inducible GTPase (VLIG) family.</text>
</comment>
<feature type="compositionally biased region" description="Polar residues" evidence="3">
    <location>
        <begin position="12"/>
        <end position="27"/>
    </location>
</feature>
<evidence type="ECO:0000313" key="6">
    <source>
        <dbReference type="EMBL" id="KAK5866383.1"/>
    </source>
</evidence>